<accession>A0A7W4WCX5</accession>
<reference evidence="2 3" key="1">
    <citation type="submission" date="2020-08" db="EMBL/GenBank/DDBJ databases">
        <title>Genomic Encyclopedia of Type Strains, Phase III (KMG-III): the genomes of soil and plant-associated and newly described type strains.</title>
        <authorList>
            <person name="Whitman W."/>
        </authorList>
    </citation>
    <scope>NUCLEOTIDE SEQUENCE [LARGE SCALE GENOMIC DNA]</scope>
    <source>
        <strain evidence="2 3">CECT 8799</strain>
    </source>
</reference>
<sequence>MQYTIIVTYRFSNLWLQLSREARRDFQGTHVLPLFEKYADSVRVRFFDAEAFATHYTDFAIFETEDLKHYYFLIEELRDSPLLAQGYAEFKDILIGIEDGYQDFDRETSGMEDQT</sequence>
<dbReference type="Pfam" id="PF17074">
    <property type="entry name" value="Darcynin"/>
    <property type="match status" value="1"/>
</dbReference>
<evidence type="ECO:0000256" key="1">
    <source>
        <dbReference type="ARBA" id="ARBA00006869"/>
    </source>
</evidence>
<keyword evidence="3" id="KW-1185">Reference proteome</keyword>
<protein>
    <recommendedName>
        <fullName evidence="4">Darcynin 2</fullName>
    </recommendedName>
</protein>
<proteinExistence type="inferred from homology"/>
<organism evidence="2 3">
    <name type="scientific">Microbulbifer rhizosphaerae</name>
    <dbReference type="NCBI Taxonomy" id="1562603"/>
    <lineage>
        <taxon>Bacteria</taxon>
        <taxon>Pseudomonadati</taxon>
        <taxon>Pseudomonadota</taxon>
        <taxon>Gammaproteobacteria</taxon>
        <taxon>Cellvibrionales</taxon>
        <taxon>Microbulbiferaceae</taxon>
        <taxon>Microbulbifer</taxon>
    </lineage>
</organism>
<dbReference type="EMBL" id="JACHWZ010000012">
    <property type="protein sequence ID" value="MBB3061938.1"/>
    <property type="molecule type" value="Genomic_DNA"/>
</dbReference>
<evidence type="ECO:0000313" key="2">
    <source>
        <dbReference type="EMBL" id="MBB3061938.1"/>
    </source>
</evidence>
<dbReference type="RefSeq" id="WP_183460776.1">
    <property type="nucleotide sequence ID" value="NZ_JACHWZ010000012.1"/>
</dbReference>
<dbReference type="InterPro" id="IPR031409">
    <property type="entry name" value="Darcynin"/>
</dbReference>
<comment type="caution">
    <text evidence="2">The sequence shown here is derived from an EMBL/GenBank/DDBJ whole genome shotgun (WGS) entry which is preliminary data.</text>
</comment>
<dbReference type="Proteomes" id="UP000535937">
    <property type="component" value="Unassembled WGS sequence"/>
</dbReference>
<evidence type="ECO:0000313" key="3">
    <source>
        <dbReference type="Proteomes" id="UP000535937"/>
    </source>
</evidence>
<name>A0A7W4WCX5_9GAMM</name>
<comment type="similarity">
    <text evidence="1">Belongs to the darcynin family.</text>
</comment>
<evidence type="ECO:0008006" key="4">
    <source>
        <dbReference type="Google" id="ProtNLM"/>
    </source>
</evidence>
<gene>
    <name evidence="2" type="ORF">FHS09_002781</name>
</gene>
<dbReference type="AlphaFoldDB" id="A0A7W4WCX5"/>